<protein>
    <submittedName>
        <fullName evidence="7">Transcriptional regulator</fullName>
    </submittedName>
</protein>
<dbReference type="SUPFAM" id="SSF46689">
    <property type="entry name" value="Homeodomain-like"/>
    <property type="match status" value="1"/>
</dbReference>
<dbReference type="GO" id="GO:0003700">
    <property type="term" value="F:DNA-binding transcription factor activity"/>
    <property type="evidence" value="ECO:0007669"/>
    <property type="project" value="TreeGrafter"/>
</dbReference>
<dbReference type="PROSITE" id="PS50977">
    <property type="entry name" value="HTH_TETR_2"/>
    <property type="match status" value="1"/>
</dbReference>
<evidence type="ECO:0000256" key="3">
    <source>
        <dbReference type="ARBA" id="ARBA00023125"/>
    </source>
</evidence>
<gene>
    <name evidence="7" type="ORF">Prubr_44950</name>
</gene>
<dbReference type="AlphaFoldDB" id="A0A810N4I6"/>
<name>A0A810N4I6_9ACTN</name>
<evidence type="ECO:0000313" key="8">
    <source>
        <dbReference type="Proteomes" id="UP000680866"/>
    </source>
</evidence>
<evidence type="ECO:0000259" key="6">
    <source>
        <dbReference type="PROSITE" id="PS50977"/>
    </source>
</evidence>
<dbReference type="Gene3D" id="1.10.357.10">
    <property type="entry name" value="Tetracycline Repressor, domain 2"/>
    <property type="match status" value="1"/>
</dbReference>
<keyword evidence="4" id="KW-0804">Transcription</keyword>
<accession>A0A810N4I6</accession>
<evidence type="ECO:0000256" key="1">
    <source>
        <dbReference type="ARBA" id="ARBA00022491"/>
    </source>
</evidence>
<evidence type="ECO:0000256" key="5">
    <source>
        <dbReference type="PROSITE-ProRule" id="PRU00335"/>
    </source>
</evidence>
<keyword evidence="1" id="KW-0678">Repressor</keyword>
<evidence type="ECO:0000313" key="7">
    <source>
        <dbReference type="EMBL" id="BCJ67474.1"/>
    </source>
</evidence>
<organism evidence="7 8">
    <name type="scientific">Polymorphospora rubra</name>
    <dbReference type="NCBI Taxonomy" id="338584"/>
    <lineage>
        <taxon>Bacteria</taxon>
        <taxon>Bacillati</taxon>
        <taxon>Actinomycetota</taxon>
        <taxon>Actinomycetes</taxon>
        <taxon>Micromonosporales</taxon>
        <taxon>Micromonosporaceae</taxon>
        <taxon>Polymorphospora</taxon>
    </lineage>
</organism>
<feature type="domain" description="HTH tetR-type" evidence="6">
    <location>
        <begin position="8"/>
        <end position="68"/>
    </location>
</feature>
<dbReference type="InterPro" id="IPR036271">
    <property type="entry name" value="Tet_transcr_reg_TetR-rel_C_sf"/>
</dbReference>
<dbReference type="SUPFAM" id="SSF48498">
    <property type="entry name" value="Tetracyclin repressor-like, C-terminal domain"/>
    <property type="match status" value="1"/>
</dbReference>
<evidence type="ECO:0000256" key="2">
    <source>
        <dbReference type="ARBA" id="ARBA00023015"/>
    </source>
</evidence>
<keyword evidence="2" id="KW-0805">Transcription regulation</keyword>
<keyword evidence="3 5" id="KW-0238">DNA-binding</keyword>
<reference evidence="7" key="1">
    <citation type="submission" date="2020-08" db="EMBL/GenBank/DDBJ databases">
        <title>Whole genome shotgun sequence of Polymorphospora rubra NBRC 101157.</title>
        <authorList>
            <person name="Komaki H."/>
            <person name="Tamura T."/>
        </authorList>
    </citation>
    <scope>NUCLEOTIDE SEQUENCE</scope>
    <source>
        <strain evidence="7">NBRC 101157</strain>
    </source>
</reference>
<dbReference type="EMBL" id="AP023359">
    <property type="protein sequence ID" value="BCJ67474.1"/>
    <property type="molecule type" value="Genomic_DNA"/>
</dbReference>
<sequence length="208" mass="22865">MPRIVDHEERRGQIADAVERLIAAESLDSVTVARTAEEAGISVGLVQHYFASKDEMLLESFRRVRNRIEARVAARRQRSERAGARIERMLLDGVAELMPLDPARRSEGRVTLAFTARTFGNPGLAEVLRSSNANLRAQIEQALRNALACGELPEPVGYELEAARLLAFVDGLVLHCHTGQRPLSARAAHAMVAAELARLLPGPCDRSR</sequence>
<dbReference type="InterPro" id="IPR001647">
    <property type="entry name" value="HTH_TetR"/>
</dbReference>
<keyword evidence="8" id="KW-1185">Reference proteome</keyword>
<feature type="DNA-binding region" description="H-T-H motif" evidence="5">
    <location>
        <begin position="31"/>
        <end position="50"/>
    </location>
</feature>
<dbReference type="KEGG" id="pry:Prubr_44950"/>
<dbReference type="PANTHER" id="PTHR30055">
    <property type="entry name" value="HTH-TYPE TRANSCRIPTIONAL REGULATOR RUTR"/>
    <property type="match status" value="1"/>
</dbReference>
<evidence type="ECO:0000256" key="4">
    <source>
        <dbReference type="ARBA" id="ARBA00023163"/>
    </source>
</evidence>
<dbReference type="Proteomes" id="UP000680866">
    <property type="component" value="Chromosome"/>
</dbReference>
<dbReference type="GO" id="GO:0000976">
    <property type="term" value="F:transcription cis-regulatory region binding"/>
    <property type="evidence" value="ECO:0007669"/>
    <property type="project" value="TreeGrafter"/>
</dbReference>
<dbReference type="Pfam" id="PF00440">
    <property type="entry name" value="TetR_N"/>
    <property type="match status" value="1"/>
</dbReference>
<dbReference type="InterPro" id="IPR009057">
    <property type="entry name" value="Homeodomain-like_sf"/>
</dbReference>
<proteinExistence type="predicted"/>
<dbReference type="Pfam" id="PF13977">
    <property type="entry name" value="TetR_C_6"/>
    <property type="match status" value="1"/>
</dbReference>
<dbReference type="PANTHER" id="PTHR30055:SF234">
    <property type="entry name" value="HTH-TYPE TRANSCRIPTIONAL REGULATOR BETI"/>
    <property type="match status" value="1"/>
</dbReference>
<dbReference type="RefSeq" id="WP_212816804.1">
    <property type="nucleotide sequence ID" value="NZ_AP023359.1"/>
</dbReference>
<dbReference type="InterPro" id="IPR050109">
    <property type="entry name" value="HTH-type_TetR-like_transc_reg"/>
</dbReference>
<dbReference type="InterPro" id="IPR039538">
    <property type="entry name" value="BetI_C"/>
</dbReference>